<keyword evidence="1" id="KW-0175">Coiled coil</keyword>
<feature type="coiled-coil region" evidence="1">
    <location>
        <begin position="62"/>
        <end position="89"/>
    </location>
</feature>
<reference evidence="2" key="1">
    <citation type="submission" date="2021-01" db="EMBL/GenBank/DDBJ databases">
        <authorList>
            <consortium name="Genoscope - CEA"/>
            <person name="William W."/>
        </authorList>
    </citation>
    <scope>NUCLEOTIDE SEQUENCE</scope>
</reference>
<evidence type="ECO:0000313" key="3">
    <source>
        <dbReference type="Proteomes" id="UP000683925"/>
    </source>
</evidence>
<proteinExistence type="predicted"/>
<accession>A0A8S1UB66</accession>
<organism evidence="2 3">
    <name type="scientific">Paramecium octaurelia</name>
    <dbReference type="NCBI Taxonomy" id="43137"/>
    <lineage>
        <taxon>Eukaryota</taxon>
        <taxon>Sar</taxon>
        <taxon>Alveolata</taxon>
        <taxon>Ciliophora</taxon>
        <taxon>Intramacronucleata</taxon>
        <taxon>Oligohymenophorea</taxon>
        <taxon>Peniculida</taxon>
        <taxon>Parameciidae</taxon>
        <taxon>Paramecium</taxon>
    </lineage>
</organism>
<protein>
    <submittedName>
        <fullName evidence="2">Uncharacterized protein</fullName>
    </submittedName>
</protein>
<keyword evidence="3" id="KW-1185">Reference proteome</keyword>
<dbReference type="AlphaFoldDB" id="A0A8S1UB66"/>
<evidence type="ECO:0000313" key="2">
    <source>
        <dbReference type="EMBL" id="CAD8161337.1"/>
    </source>
</evidence>
<dbReference type="Proteomes" id="UP000683925">
    <property type="component" value="Unassembled WGS sequence"/>
</dbReference>
<evidence type="ECO:0000256" key="1">
    <source>
        <dbReference type="SAM" id="Coils"/>
    </source>
</evidence>
<sequence>MNCNYHQESRIELVCDVSQKCQRKLCSQCEHQEKNKTHECTLLEQFHKSLLTQLKTSNLEEKNDFKQELSEIESMLQKFKEGLSKLKEEICNSIDQKNEYYLNIINGNTNLAEYSQVKLEELVEIHQETQLDDWNCEKQFYLSRLKKIVMFQYLVLFFKIQNKKTKPLQIILFSILLKTNSKKTFTIYLKLISKPGQRIQAMIFRKQPMLSTIFVNLNFIK</sequence>
<comment type="caution">
    <text evidence="2">The sequence shown here is derived from an EMBL/GenBank/DDBJ whole genome shotgun (WGS) entry which is preliminary data.</text>
</comment>
<name>A0A8S1UB66_PAROT</name>
<dbReference type="EMBL" id="CAJJDP010000039">
    <property type="protein sequence ID" value="CAD8161337.1"/>
    <property type="molecule type" value="Genomic_DNA"/>
</dbReference>
<gene>
    <name evidence="2" type="ORF">POCTA_138.1.T0390336</name>
</gene>